<feature type="transmembrane region" description="Helical" evidence="1">
    <location>
        <begin position="192"/>
        <end position="213"/>
    </location>
</feature>
<sequence length="339" mass="36929">MSLEWRARSTSVSRSLAWSNPLAWWWGVLTVVSGVNIAVWFVLYRQFHEQLTGSLGGPSGIGLMLLLSAAYVFGCAFRSFLPRADVQRICLFDTWLSSVVVGRSVATVAEICFAAQWAIILHQLGTMTGADTTLNAAAVIVPLILIAECFSWYAVVTTNYLGNAIENSIWAVVFFIVGAGLCRLLPEFDGPVRVVLIIAIIGIAGYLAFLMTVDVPMYLSRWRAGVADGSKLLGPLEGLRDVSTRWVVTHDLAEWKDEIAWMSLYFSAAVWASLALCVCYSLESHLPRYRTEVTIASWSSDAFAAAGKQQSVIYLPALPPLAHCRPAPPVCEGGSESGT</sequence>
<feature type="transmembrane region" description="Helical" evidence="1">
    <location>
        <begin position="55"/>
        <end position="80"/>
    </location>
</feature>
<dbReference type="Proteomes" id="UP000189935">
    <property type="component" value="Chromosome I"/>
</dbReference>
<dbReference type="EMBL" id="LT670844">
    <property type="protein sequence ID" value="SHK26041.1"/>
    <property type="molecule type" value="Genomic_DNA"/>
</dbReference>
<protein>
    <submittedName>
        <fullName evidence="2">Uncharacterized protein</fullName>
    </submittedName>
</protein>
<feature type="transmembrane region" description="Helical" evidence="1">
    <location>
        <begin position="167"/>
        <end position="185"/>
    </location>
</feature>
<keyword evidence="1" id="KW-1133">Transmembrane helix</keyword>
<feature type="transmembrane region" description="Helical" evidence="1">
    <location>
        <begin position="133"/>
        <end position="155"/>
    </location>
</feature>
<evidence type="ECO:0000313" key="2">
    <source>
        <dbReference type="EMBL" id="SHK26041.1"/>
    </source>
</evidence>
<proteinExistence type="predicted"/>
<dbReference type="AlphaFoldDB" id="A0A1M6R0M7"/>
<keyword evidence="1" id="KW-0812">Transmembrane</keyword>
<feature type="transmembrane region" description="Helical" evidence="1">
    <location>
        <begin position="23"/>
        <end position="43"/>
    </location>
</feature>
<evidence type="ECO:0000313" key="3">
    <source>
        <dbReference type="Proteomes" id="UP000189935"/>
    </source>
</evidence>
<gene>
    <name evidence="2" type="ORF">SAMN05444159_2847</name>
</gene>
<keyword evidence="1" id="KW-0472">Membrane</keyword>
<accession>A0A1M6R0M7</accession>
<evidence type="ECO:0000256" key="1">
    <source>
        <dbReference type="SAM" id="Phobius"/>
    </source>
</evidence>
<name>A0A1M6R0M7_9BRAD</name>
<organism evidence="2 3">
    <name type="scientific">Bradyrhizobium lablabi</name>
    <dbReference type="NCBI Taxonomy" id="722472"/>
    <lineage>
        <taxon>Bacteria</taxon>
        <taxon>Pseudomonadati</taxon>
        <taxon>Pseudomonadota</taxon>
        <taxon>Alphaproteobacteria</taxon>
        <taxon>Hyphomicrobiales</taxon>
        <taxon>Nitrobacteraceae</taxon>
        <taxon>Bradyrhizobium</taxon>
    </lineage>
</organism>
<feature type="transmembrane region" description="Helical" evidence="1">
    <location>
        <begin position="100"/>
        <end position="121"/>
    </location>
</feature>
<dbReference type="RefSeq" id="WP_244562292.1">
    <property type="nucleotide sequence ID" value="NZ_LT670844.1"/>
</dbReference>
<feature type="transmembrane region" description="Helical" evidence="1">
    <location>
        <begin position="259"/>
        <end position="282"/>
    </location>
</feature>
<reference evidence="2 3" key="1">
    <citation type="submission" date="2016-11" db="EMBL/GenBank/DDBJ databases">
        <authorList>
            <person name="Jaros S."/>
            <person name="Januszkiewicz K."/>
            <person name="Wedrychowicz H."/>
        </authorList>
    </citation>
    <scope>NUCLEOTIDE SEQUENCE [LARGE SCALE GENOMIC DNA]</scope>
    <source>
        <strain evidence="2 3">GAS499</strain>
    </source>
</reference>